<dbReference type="AlphaFoldDB" id="A0A8S0YZ12"/>
<sequence>MHKWPSAKQRRVPSPRNNATSGSNPTEHNHFWRFNNDALSSPNKRDSALPKTKMAQATYGAHHRIIREAPITQFTSTAKSQKPLT</sequence>
<organism evidence="2 3">
    <name type="scientific">Arctia plantaginis</name>
    <name type="common">Wood tiger moth</name>
    <name type="synonym">Phalaena plantaginis</name>
    <dbReference type="NCBI Taxonomy" id="874455"/>
    <lineage>
        <taxon>Eukaryota</taxon>
        <taxon>Metazoa</taxon>
        <taxon>Ecdysozoa</taxon>
        <taxon>Arthropoda</taxon>
        <taxon>Hexapoda</taxon>
        <taxon>Insecta</taxon>
        <taxon>Pterygota</taxon>
        <taxon>Neoptera</taxon>
        <taxon>Endopterygota</taxon>
        <taxon>Lepidoptera</taxon>
        <taxon>Glossata</taxon>
        <taxon>Ditrysia</taxon>
        <taxon>Noctuoidea</taxon>
        <taxon>Erebidae</taxon>
        <taxon>Arctiinae</taxon>
        <taxon>Arctia</taxon>
    </lineage>
</organism>
<feature type="region of interest" description="Disordered" evidence="1">
    <location>
        <begin position="1"/>
        <end position="51"/>
    </location>
</feature>
<reference evidence="2 3" key="1">
    <citation type="submission" date="2020-04" db="EMBL/GenBank/DDBJ databases">
        <authorList>
            <person name="Wallbank WR R."/>
            <person name="Pardo Diaz C."/>
            <person name="Kozak K."/>
            <person name="Martin S."/>
            <person name="Jiggins C."/>
            <person name="Moest M."/>
            <person name="Warren A I."/>
            <person name="Byers J.R.P. K."/>
            <person name="Montejo-Kovacevich G."/>
            <person name="Yen C E."/>
        </authorList>
    </citation>
    <scope>NUCLEOTIDE SEQUENCE [LARGE SCALE GENOMIC DNA]</scope>
</reference>
<evidence type="ECO:0000313" key="3">
    <source>
        <dbReference type="Proteomes" id="UP000494256"/>
    </source>
</evidence>
<dbReference type="OrthoDB" id="411823at2759"/>
<feature type="compositionally biased region" description="Polar residues" evidence="1">
    <location>
        <begin position="15"/>
        <end position="26"/>
    </location>
</feature>
<dbReference type="Proteomes" id="UP000494256">
    <property type="component" value="Unassembled WGS sequence"/>
</dbReference>
<gene>
    <name evidence="2" type="ORF">APLA_LOCUS2108</name>
</gene>
<protein>
    <submittedName>
        <fullName evidence="2">Uncharacterized protein</fullName>
    </submittedName>
</protein>
<evidence type="ECO:0000256" key="1">
    <source>
        <dbReference type="SAM" id="MobiDB-lite"/>
    </source>
</evidence>
<accession>A0A8S0YZ12</accession>
<dbReference type="EMBL" id="CADEBD010000207">
    <property type="protein sequence ID" value="CAB3225074.1"/>
    <property type="molecule type" value="Genomic_DNA"/>
</dbReference>
<evidence type="ECO:0000313" key="2">
    <source>
        <dbReference type="EMBL" id="CAB3225074.1"/>
    </source>
</evidence>
<feature type="compositionally biased region" description="Basic residues" evidence="1">
    <location>
        <begin position="1"/>
        <end position="13"/>
    </location>
</feature>
<proteinExistence type="predicted"/>
<comment type="caution">
    <text evidence="2">The sequence shown here is derived from an EMBL/GenBank/DDBJ whole genome shotgun (WGS) entry which is preliminary data.</text>
</comment>
<name>A0A8S0YZ12_ARCPL</name>